<dbReference type="NCBIfam" id="TIGR02995">
    <property type="entry name" value="ectoine_ehuB"/>
    <property type="match status" value="1"/>
</dbReference>
<dbReference type="Proteomes" id="UP000252707">
    <property type="component" value="Unassembled WGS sequence"/>
</dbReference>
<evidence type="ECO:0000259" key="4">
    <source>
        <dbReference type="SMART" id="SM00062"/>
    </source>
</evidence>
<keyword evidence="2 3" id="KW-0732">Signal</keyword>
<dbReference type="Gene3D" id="3.40.190.10">
    <property type="entry name" value="Periplasmic binding protein-like II"/>
    <property type="match status" value="2"/>
</dbReference>
<feature type="domain" description="Solute-binding protein family 3/N-terminal" evidence="4">
    <location>
        <begin position="40"/>
        <end position="272"/>
    </location>
</feature>
<dbReference type="PANTHER" id="PTHR35936:SF17">
    <property type="entry name" value="ARGININE-BINDING EXTRACELLULAR PROTEIN ARTP"/>
    <property type="match status" value="1"/>
</dbReference>
<protein>
    <submittedName>
        <fullName evidence="5">Amino acid ABC transporter substrate-binding protein (PAAT family)</fullName>
    </submittedName>
</protein>
<evidence type="ECO:0000313" key="5">
    <source>
        <dbReference type="EMBL" id="RCX29898.1"/>
    </source>
</evidence>
<proteinExistence type="inferred from homology"/>
<dbReference type="PANTHER" id="PTHR35936">
    <property type="entry name" value="MEMBRANE-BOUND LYTIC MUREIN TRANSGLYCOSYLASE F"/>
    <property type="match status" value="1"/>
</dbReference>
<accession>A0A369C9Q1</accession>
<feature type="signal peptide" evidence="3">
    <location>
        <begin position="1"/>
        <end position="29"/>
    </location>
</feature>
<dbReference type="AlphaFoldDB" id="A0A369C9Q1"/>
<dbReference type="SUPFAM" id="SSF53850">
    <property type="entry name" value="Periplasmic binding protein-like II"/>
    <property type="match status" value="1"/>
</dbReference>
<dbReference type="EMBL" id="QPJY01000006">
    <property type="protein sequence ID" value="RCX29898.1"/>
    <property type="molecule type" value="Genomic_DNA"/>
</dbReference>
<evidence type="ECO:0000256" key="1">
    <source>
        <dbReference type="ARBA" id="ARBA00010333"/>
    </source>
</evidence>
<comment type="caution">
    <text evidence="5">The sequence shown here is derived from an EMBL/GenBank/DDBJ whole genome shotgun (WGS) entry which is preliminary data.</text>
</comment>
<dbReference type="Pfam" id="PF00497">
    <property type="entry name" value="SBP_bac_3"/>
    <property type="match status" value="1"/>
</dbReference>
<dbReference type="GO" id="GO:0051470">
    <property type="term" value="P:ectoine transmembrane transport"/>
    <property type="evidence" value="ECO:0007669"/>
    <property type="project" value="InterPro"/>
</dbReference>
<gene>
    <name evidence="5" type="ORF">DFQ59_106130</name>
</gene>
<evidence type="ECO:0000256" key="2">
    <source>
        <dbReference type="ARBA" id="ARBA00022729"/>
    </source>
</evidence>
<evidence type="ECO:0000256" key="3">
    <source>
        <dbReference type="SAM" id="SignalP"/>
    </source>
</evidence>
<reference evidence="5 6" key="1">
    <citation type="submission" date="2018-07" db="EMBL/GenBank/DDBJ databases">
        <title>Genomic Encyclopedia of Type Strains, Phase IV (KMG-IV): sequencing the most valuable type-strain genomes for metagenomic binning, comparative biology and taxonomic classification.</title>
        <authorList>
            <person name="Goeker M."/>
        </authorList>
    </citation>
    <scope>NUCLEOTIDE SEQUENCE [LARGE SCALE GENOMIC DNA]</scope>
    <source>
        <strain evidence="5 6">DSM 26407</strain>
    </source>
</reference>
<feature type="chain" id="PRO_5016877030" evidence="3">
    <location>
        <begin position="30"/>
        <end position="286"/>
    </location>
</feature>
<dbReference type="InterPro" id="IPR001638">
    <property type="entry name" value="Solute-binding_3/MltF_N"/>
</dbReference>
<dbReference type="CDD" id="cd01002">
    <property type="entry name" value="PBP2_Ehub_like"/>
    <property type="match status" value="1"/>
</dbReference>
<evidence type="ECO:0000313" key="6">
    <source>
        <dbReference type="Proteomes" id="UP000252707"/>
    </source>
</evidence>
<name>A0A369C9Q1_9GAMM</name>
<dbReference type="SMART" id="SM00062">
    <property type="entry name" value="PBPb"/>
    <property type="match status" value="1"/>
</dbReference>
<dbReference type="GO" id="GO:0033294">
    <property type="term" value="F:ectoine binding"/>
    <property type="evidence" value="ECO:0007669"/>
    <property type="project" value="InterPro"/>
</dbReference>
<keyword evidence="6" id="KW-1185">Reference proteome</keyword>
<dbReference type="InterPro" id="IPR014337">
    <property type="entry name" value="Ectoine_EhuB"/>
</dbReference>
<organism evidence="5 6">
    <name type="scientific">Thioalbus denitrificans</name>
    <dbReference type="NCBI Taxonomy" id="547122"/>
    <lineage>
        <taxon>Bacteria</taxon>
        <taxon>Pseudomonadati</taxon>
        <taxon>Pseudomonadota</taxon>
        <taxon>Gammaproteobacteria</taxon>
        <taxon>Chromatiales</taxon>
        <taxon>Ectothiorhodospiraceae</taxon>
        <taxon>Thioalbus</taxon>
    </lineage>
</organism>
<comment type="similarity">
    <text evidence="1">Belongs to the bacterial solute-binding protein 3 family.</text>
</comment>
<sequence length="286" mass="30095">MKTTTFRLIRGFATAMTLFFALAVGSAAAGTLDEVKERGVVRIGIANEAPYGYMDLDGKVTGEAPEVARAVFNAMGIDKVEAVVVEFGSLIPGLKAGRFDVIAAGMYITPERCGQVLFSEPSYKIGEGFLVPAGNPRNLHGYEDVKANPDIKLGVVAGAVEGGYARDVGIPDEQVVMLPDNATGMGAVKSGRVDAYGGTALTVARLAANDPTVETAQPFEDLVIDGKLIAGHGAFGFRKGDEDFRDAFNEHLAGYLGTDAWEQTVTPFGFGRHTLPEKSAAELCGG</sequence>